<sequence>MVTVNSRIDSASASSHITINVMTVMDVAAIIDEVRAQEKNLGQTPDTATPIGHKYIYMSSDDPRGWSVGNDPGNITLNAHVADTLSFYCTSTSGNSEYAAFIYRLTGGDPQLDPSHVNVIKLQNAAQPTPPDGYPFTTGPVAFSSCDAKVAQQGEAKNFYVWAALFTLDDSGEKQVLAGYVKWDPTVNVA</sequence>
<dbReference type="KEGG" id="bhg:I6G56_10395"/>
<dbReference type="AlphaFoldDB" id="A0A7U4SRL1"/>
<accession>A0A7T2U491</accession>
<dbReference type="InterPro" id="IPR021087">
    <property type="entry name" value="Uncharacterised_PixA/AidA"/>
</dbReference>
<dbReference type="RefSeq" id="WP_043282594.1">
    <property type="nucleotide sequence ID" value="NZ_CP013380.1"/>
</dbReference>
<evidence type="ECO:0000313" key="2">
    <source>
        <dbReference type="Proteomes" id="UP000594943"/>
    </source>
</evidence>
<evidence type="ECO:0000313" key="1">
    <source>
        <dbReference type="EMBL" id="QPS45426.1"/>
    </source>
</evidence>
<reference evidence="1 2" key="1">
    <citation type="submission" date="2020-12" db="EMBL/GenBank/DDBJ databases">
        <title>FDA dAtabase for Regulatory Grade micrObial Sequences (FDA-ARGOS): Supporting development and validation of Infectious Disease Dx tests.</title>
        <authorList>
            <person name="Nelson B."/>
            <person name="Plummer A."/>
            <person name="Tallon L."/>
            <person name="Sadzewicz L."/>
            <person name="Zhao X."/>
            <person name="Boylan J."/>
            <person name="Ott S."/>
            <person name="Bowen H."/>
            <person name="Vavikolanu K."/>
            <person name="Mehta A."/>
            <person name="Aluvathingal J."/>
            <person name="Nadendla S."/>
            <person name="Myers T."/>
            <person name="Yan Y."/>
            <person name="Sichtig H."/>
        </authorList>
    </citation>
    <scope>NUCLEOTIDE SEQUENCE [LARGE SCALE GENOMIC DNA]</scope>
    <source>
        <strain evidence="1 2">FDAARGOS_899</strain>
    </source>
</reference>
<accession>A0A7U4SRL1</accession>
<organism evidence="1 2">
    <name type="scientific">Burkholderia humptydooensis</name>
    <dbReference type="NCBI Taxonomy" id="430531"/>
    <lineage>
        <taxon>Bacteria</taxon>
        <taxon>Pseudomonadati</taxon>
        <taxon>Pseudomonadota</taxon>
        <taxon>Betaproteobacteria</taxon>
        <taxon>Burkholderiales</taxon>
        <taxon>Burkholderiaceae</taxon>
        <taxon>Burkholderia</taxon>
        <taxon>pseudomallei group</taxon>
    </lineage>
</organism>
<dbReference type="InterPro" id="IPR038712">
    <property type="entry name" value="PixA-like_sf"/>
</dbReference>
<protein>
    <submittedName>
        <fullName evidence="1">Inclusion body family protein</fullName>
    </submittedName>
</protein>
<gene>
    <name evidence="1" type="ORF">I6G56_10395</name>
</gene>
<proteinExistence type="predicted"/>
<name>A0A7U4SRL1_9BURK</name>
<dbReference type="Pfam" id="PF12306">
    <property type="entry name" value="PixA"/>
    <property type="match status" value="1"/>
</dbReference>
<dbReference type="Proteomes" id="UP000594943">
    <property type="component" value="Chromosome 1"/>
</dbReference>
<dbReference type="EMBL" id="CP065686">
    <property type="protein sequence ID" value="QPS45426.1"/>
    <property type="molecule type" value="Genomic_DNA"/>
</dbReference>
<dbReference type="Gene3D" id="2.60.40.3910">
    <property type="entry name" value="Inclusion body protein"/>
    <property type="match status" value="1"/>
</dbReference>